<accession>A0A7W9L7Y1</accession>
<protein>
    <submittedName>
        <fullName evidence="1">Ubiquinone/menaquinone biosynthesis C-methylase UbiE</fullName>
    </submittedName>
</protein>
<dbReference type="InterPro" id="IPR029063">
    <property type="entry name" value="SAM-dependent_MTases_sf"/>
</dbReference>
<evidence type="ECO:0000313" key="1">
    <source>
        <dbReference type="EMBL" id="MBB5773923.1"/>
    </source>
</evidence>
<dbReference type="EMBL" id="JACHMB010000001">
    <property type="protein sequence ID" value="MBB5773923.1"/>
    <property type="molecule type" value="Genomic_DNA"/>
</dbReference>
<dbReference type="RefSeq" id="WP_185067821.1">
    <property type="nucleotide sequence ID" value="NZ_JACHMB010000001.1"/>
</dbReference>
<dbReference type="AlphaFoldDB" id="A0A7W9L7Y1"/>
<proteinExistence type="predicted"/>
<dbReference type="CDD" id="cd02440">
    <property type="entry name" value="AdoMet_MTases"/>
    <property type="match status" value="1"/>
</dbReference>
<organism evidence="1 2">
    <name type="scientific">Nonomuraea jabiensis</name>
    <dbReference type="NCBI Taxonomy" id="882448"/>
    <lineage>
        <taxon>Bacteria</taxon>
        <taxon>Bacillati</taxon>
        <taxon>Actinomycetota</taxon>
        <taxon>Actinomycetes</taxon>
        <taxon>Streptosporangiales</taxon>
        <taxon>Streptosporangiaceae</taxon>
        <taxon>Nonomuraea</taxon>
    </lineage>
</organism>
<name>A0A7W9L7Y1_9ACTN</name>
<dbReference type="GO" id="GO:0008168">
    <property type="term" value="F:methyltransferase activity"/>
    <property type="evidence" value="ECO:0007669"/>
    <property type="project" value="UniProtKB-KW"/>
</dbReference>
<keyword evidence="2" id="KW-1185">Reference proteome</keyword>
<comment type="caution">
    <text evidence="1">The sequence shown here is derived from an EMBL/GenBank/DDBJ whole genome shotgun (WGS) entry which is preliminary data.</text>
</comment>
<evidence type="ECO:0000313" key="2">
    <source>
        <dbReference type="Proteomes" id="UP000579153"/>
    </source>
</evidence>
<dbReference type="SUPFAM" id="SSF53335">
    <property type="entry name" value="S-adenosyl-L-methionine-dependent methyltransferases"/>
    <property type="match status" value="1"/>
</dbReference>
<gene>
    <name evidence="1" type="ORF">HD596_000679</name>
</gene>
<keyword evidence="1" id="KW-0489">Methyltransferase</keyword>
<sequence length="218" mass="23979">MPLTTDDELEYSPIVANSLMNRERRLPSYDRELGIDVINVLRATQARPARWLDLCCGTANALTEAAALLGQDAEIVGVDLVDFFACPPSPLHLRLIAASAATWRPDAPFDLITCVHGLHYIGDKLALLAKAADWLTEDGLFVANFDTHSIRLPDGAPAGRRLTTALRSQGMTYDGRTRRISCRGRRRLDFPYRYLGADDQAGPNYTGQPAVNAHYTPA</sequence>
<dbReference type="Proteomes" id="UP000579153">
    <property type="component" value="Unassembled WGS sequence"/>
</dbReference>
<dbReference type="Pfam" id="PF13489">
    <property type="entry name" value="Methyltransf_23"/>
    <property type="match status" value="1"/>
</dbReference>
<dbReference type="GO" id="GO:0032259">
    <property type="term" value="P:methylation"/>
    <property type="evidence" value="ECO:0007669"/>
    <property type="project" value="UniProtKB-KW"/>
</dbReference>
<dbReference type="Gene3D" id="3.40.50.150">
    <property type="entry name" value="Vaccinia Virus protein VP39"/>
    <property type="match status" value="1"/>
</dbReference>
<reference evidence="1 2" key="1">
    <citation type="submission" date="2020-08" db="EMBL/GenBank/DDBJ databases">
        <title>Sequencing the genomes of 1000 actinobacteria strains.</title>
        <authorList>
            <person name="Klenk H.-P."/>
        </authorList>
    </citation>
    <scope>NUCLEOTIDE SEQUENCE [LARGE SCALE GENOMIC DNA]</scope>
    <source>
        <strain evidence="1 2">DSM 45507</strain>
    </source>
</reference>
<keyword evidence="1" id="KW-0830">Ubiquinone</keyword>
<keyword evidence="1" id="KW-0808">Transferase</keyword>